<evidence type="ECO:0000313" key="2">
    <source>
        <dbReference type="EMBL" id="TGE37009.1"/>
    </source>
</evidence>
<comment type="caution">
    <text evidence="2">The sequence shown here is derived from an EMBL/GenBank/DDBJ whole genome shotgun (WGS) entry which is preliminary data.</text>
</comment>
<dbReference type="RefSeq" id="WP_135549220.1">
    <property type="nucleotide sequence ID" value="NZ_SPQQ01000006.1"/>
</dbReference>
<reference evidence="2 3" key="1">
    <citation type="submission" date="2019-03" db="EMBL/GenBank/DDBJ databases">
        <title>Draft Genome Sequence of Desulfosporosinus fructosivorans Strain 63.6F, Isolated from Marine Sediment in the Baltic Sea.</title>
        <authorList>
            <person name="Hausmann B."/>
            <person name="Vandieken V."/>
            <person name="Pjevac P."/>
            <person name="Schreck K."/>
            <person name="Herbold C.W."/>
            <person name="Loy A."/>
        </authorList>
    </citation>
    <scope>NUCLEOTIDE SEQUENCE [LARGE SCALE GENOMIC DNA]</scope>
    <source>
        <strain evidence="2 3">63.6F</strain>
    </source>
</reference>
<accession>A0A4Z0R3F0</accession>
<gene>
    <name evidence="2" type="ORF">E4K67_18155</name>
</gene>
<dbReference type="EMBL" id="SPQQ01000006">
    <property type="protein sequence ID" value="TGE37009.1"/>
    <property type="molecule type" value="Genomic_DNA"/>
</dbReference>
<evidence type="ECO:0000313" key="3">
    <source>
        <dbReference type="Proteomes" id="UP000298460"/>
    </source>
</evidence>
<keyword evidence="3" id="KW-1185">Reference proteome</keyword>
<dbReference type="Proteomes" id="UP000298460">
    <property type="component" value="Unassembled WGS sequence"/>
</dbReference>
<proteinExistence type="predicted"/>
<dbReference type="Pfam" id="PF07872">
    <property type="entry name" value="DUF1659"/>
    <property type="match status" value="1"/>
</dbReference>
<sequence length="74" mass="7976">MAVVGIPLNSTLVVVYQTGLTPAGGPVLRQKSLSDVRSDAAEQAVYEAAHALFGLAQYPVIDVLYRKNFELVDE</sequence>
<dbReference type="InterPro" id="IPR012454">
    <property type="entry name" value="DUF1659"/>
</dbReference>
<evidence type="ECO:0000259" key="1">
    <source>
        <dbReference type="Pfam" id="PF07872"/>
    </source>
</evidence>
<dbReference type="AlphaFoldDB" id="A0A4Z0R3F0"/>
<protein>
    <submittedName>
        <fullName evidence="2">DUF1659 domain-containing protein</fullName>
    </submittedName>
</protein>
<organism evidence="2 3">
    <name type="scientific">Desulfosporosinus fructosivorans</name>
    <dbReference type="NCBI Taxonomy" id="2018669"/>
    <lineage>
        <taxon>Bacteria</taxon>
        <taxon>Bacillati</taxon>
        <taxon>Bacillota</taxon>
        <taxon>Clostridia</taxon>
        <taxon>Eubacteriales</taxon>
        <taxon>Desulfitobacteriaceae</taxon>
        <taxon>Desulfosporosinus</taxon>
    </lineage>
</organism>
<feature type="domain" description="DUF1659" evidence="1">
    <location>
        <begin position="2"/>
        <end position="72"/>
    </location>
</feature>
<name>A0A4Z0R3F0_9FIRM</name>
<dbReference type="OrthoDB" id="1954703at2"/>